<gene>
    <name evidence="5" type="ORF">Agabi119p4_4563</name>
</gene>
<feature type="compositionally biased region" description="Low complexity" evidence="2">
    <location>
        <begin position="175"/>
        <end position="189"/>
    </location>
</feature>
<dbReference type="Gene3D" id="1.10.506.10">
    <property type="entry name" value="GTPase Activation - p120gap, domain 1"/>
    <property type="match status" value="1"/>
</dbReference>
<accession>A0A8H7F3N7</accession>
<name>A0A8H7F3N7_AGABI</name>
<protein>
    <recommendedName>
        <fullName evidence="7">Ras GTPase-activating protein</fullName>
    </recommendedName>
</protein>
<dbReference type="CDD" id="cd21206">
    <property type="entry name" value="CH_IQGAP"/>
    <property type="match status" value="1"/>
</dbReference>
<evidence type="ECO:0000313" key="6">
    <source>
        <dbReference type="Proteomes" id="UP000629468"/>
    </source>
</evidence>
<dbReference type="GO" id="GO:0005096">
    <property type="term" value="F:GTPase activator activity"/>
    <property type="evidence" value="ECO:0007669"/>
    <property type="project" value="TreeGrafter"/>
</dbReference>
<dbReference type="GO" id="GO:1903479">
    <property type="term" value="P:mitotic actomyosin contractile ring assembly actin filament organization"/>
    <property type="evidence" value="ECO:0007669"/>
    <property type="project" value="TreeGrafter"/>
</dbReference>
<feature type="compositionally biased region" description="Low complexity" evidence="2">
    <location>
        <begin position="198"/>
        <end position="209"/>
    </location>
</feature>
<dbReference type="SUPFAM" id="SSF48350">
    <property type="entry name" value="GTPase activation domain, GAP"/>
    <property type="match status" value="1"/>
</dbReference>
<evidence type="ECO:0000259" key="3">
    <source>
        <dbReference type="PROSITE" id="PS50018"/>
    </source>
</evidence>
<feature type="compositionally biased region" description="Polar residues" evidence="2">
    <location>
        <begin position="29"/>
        <end position="62"/>
    </location>
</feature>
<dbReference type="PROSITE" id="PS50096">
    <property type="entry name" value="IQ"/>
    <property type="match status" value="8"/>
</dbReference>
<dbReference type="EMBL" id="JABXXO010000006">
    <property type="protein sequence ID" value="KAF7776170.1"/>
    <property type="molecule type" value="Genomic_DNA"/>
</dbReference>
<dbReference type="Gene3D" id="1.10.418.10">
    <property type="entry name" value="Calponin-like domain"/>
    <property type="match status" value="1"/>
</dbReference>
<dbReference type="Pfam" id="PF00612">
    <property type="entry name" value="IQ"/>
    <property type="match status" value="3"/>
</dbReference>
<dbReference type="Pfam" id="PF00616">
    <property type="entry name" value="RasGAP"/>
    <property type="match status" value="1"/>
</dbReference>
<dbReference type="Pfam" id="PF00307">
    <property type="entry name" value="CH"/>
    <property type="match status" value="1"/>
</dbReference>
<feature type="domain" description="Ras-GAP" evidence="3">
    <location>
        <begin position="1197"/>
        <end position="1411"/>
    </location>
</feature>
<proteinExistence type="predicted"/>
<feature type="compositionally biased region" description="Polar residues" evidence="2">
    <location>
        <begin position="210"/>
        <end position="223"/>
    </location>
</feature>
<feature type="compositionally biased region" description="Polar residues" evidence="2">
    <location>
        <begin position="315"/>
        <end position="337"/>
    </location>
</feature>
<dbReference type="SMART" id="SM00323">
    <property type="entry name" value="RasGAP"/>
    <property type="match status" value="1"/>
</dbReference>
<dbReference type="SUPFAM" id="SSF143885">
    <property type="entry name" value="RGC domain-like"/>
    <property type="match status" value="1"/>
</dbReference>
<feature type="compositionally biased region" description="Polar residues" evidence="2">
    <location>
        <begin position="404"/>
        <end position="414"/>
    </location>
</feature>
<reference evidence="5 6" key="1">
    <citation type="journal article" name="Sci. Rep.">
        <title>Telomere-to-telomere assembled and centromere annotated genomes of the two main subspecies of the button mushroom Agaricus bisporus reveal especially polymorphic chromosome ends.</title>
        <authorList>
            <person name="Sonnenberg A.S.M."/>
            <person name="Sedaghat-Telgerd N."/>
            <person name="Lavrijssen B."/>
            <person name="Ohm R.A."/>
            <person name="Hendrickx P.M."/>
            <person name="Scholtmeijer K."/>
            <person name="Baars J.J.P."/>
            <person name="van Peer A."/>
        </authorList>
    </citation>
    <scope>NUCLEOTIDE SEQUENCE [LARGE SCALE GENOMIC DNA]</scope>
    <source>
        <strain evidence="5 6">H119_p4</strain>
    </source>
</reference>
<feature type="compositionally biased region" description="Basic and acidic residues" evidence="2">
    <location>
        <begin position="80"/>
        <end position="99"/>
    </location>
</feature>
<dbReference type="GO" id="GO:0005516">
    <property type="term" value="F:calmodulin binding"/>
    <property type="evidence" value="ECO:0007669"/>
    <property type="project" value="TreeGrafter"/>
</dbReference>
<feature type="compositionally biased region" description="Low complexity" evidence="2">
    <location>
        <begin position="119"/>
        <end position="137"/>
    </location>
</feature>
<feature type="coiled-coil region" evidence="1">
    <location>
        <begin position="1663"/>
        <end position="1704"/>
    </location>
</feature>
<comment type="caution">
    <text evidence="5">The sequence shown here is derived from an EMBL/GenBank/DDBJ whole genome shotgun (WGS) entry which is preliminary data.</text>
</comment>
<sequence>MSTPNQVPQSSSKASSGGPFAYQKRLFERTSSIGAGSRLSRNNSQSGVGILTTPTGSSSTPIASRRWTPSHRPSSSLDVLRGKWEERSREAEAEYDGHLKSSPVPEPLNSRSRALVPESSSSGTNSPSNASPTTSPSFPESQRTPTYLKRRTLPEPIVASPLSPNSTGISVEADSPSSPSPHRIRIPPSTAQFKLPNSKHSSSDSTTPSRNIFSTPSAQSSYESLKASPVRQHSPLRSLNAFSSVSPSTTRAATPEFDTKSSPRSPPSQLVNDVFSSTSSTSVPKKSAQQSFYTPSRNNLGRNASVASLSEDKASTSLSGRPSVMSPTPYRSSYMSSKKASTYGDNLIIGRRMGRHLPRIASGDGDENENDSNLVEEQKQFQGSYEPLSLRAEEKRKERPHTNAPVSPSRNQSAPGIAGLPVPDAEGVVGLPGRLQLKAPSDPTSPTPVSRYYGTNWADTQRHFIQAYEYLCHVGEAHQWIEGCLEEEIGFDIVEMEEGLRNGVLLAKLVRVFHPQSVRRIFESSNLRDYRHSDNINIFFGFVRDVGLPEGFIFELTDLYEKKNIPKVIYCIHALSHLLARRGLAQQIGNLIGHLHFSDDDLQKTQKGLKESGVAMPNFSNVGKELAKEINEEPEPEVETEDERRQRLLIENTGSIVAVQALARGYLARRVRLNIQARMRFAERHVVKLQTQCRGFSLRKKVCSLKREQQSLVPWVTAVQSIARAALVRRHWNAYLMKVKSTYPTVVKIQAQLRGVLQRRRFRQLQKALRFIDTPMTRLQAFARARITRTARTELKKTFAQPQIETSIVQFQALARGSIMRRALKRQEHRLDKMSPVFSRLQGQLRGLVVRRHVRKQLTKLENAAEVIVRIQAAARTYLARKRLLILIRGLRRVTPLMIGFQARARARISRQQHTSLVKALETPRNLKMVSSLQALARASLAKHRHIELKRKLDYVVPDVTNFQAATRGALIRNEYYAWRDHLHRNAHVATTLQAMLLGASIRIRFKAKMDYYHANLNKVVKIQSLFRAKDTREQYRQLTMGTNVSIGTIKNFVHLLDDSEADFQEEIKVERLRKQVVECIRENQGLENQVNNLDVTVALMVDNAKKRKGTDSATIHAARVKLLADHGDPFSGSSTVDHSARRKLELYQQLFFLLQTRGEYLSRLIWKLSQDGTPEPSKRFTERVILTLFGYGQDRREDFLLLKLLQLAIRDEISTSNSIDDVIRNHPIYLNITVHYIRPKQSTLSREAFETIIKEVIESDDLDLEVDPTVLHQSRIITQERRSGMASSIPKDVTFREALEYPETRAMYIRQLQLVQWWSDAFVNAITASTKKMPFSMRYLARETLLALKEKFPNGSDEQYAACVGRLVYYRYISPIIMSPEIFEIVPKTVKIGARKNFAQVSKVLTQIMTGRDFGDDQPIYIPINDFVREASSRMSAWLLEVADVPDAESYFYAHEFLDVTVQPKPIYITPNEVYTMHGLLLRHLKAIAPQTNDPLNVILNELVGVPNLADEELKDARDTAITLELTNRFTTVKDPHAEEKTLWVQAKRGVLAILRVQPAQDLLESLMRPVTEQDESVWEDILEAEALNEQSRKHSRRQPSAVGNDAYRLEDIRTWRFTAVKALAITNLLELEKQGKITRDDGFQGILDAIAGDVRSKHRKRMQRQHEMKSMKEALRHLQERKKNYEEQISSYQDHVQAAMNTMQQKKGKKRGFVIPFTKQFWHVRELQKAGVTPKFGSYFYTAKDLYDKKVLLSIEQYSPRQYDKFHIKISSDSVGIFTLVLESTMLGITSKLATENIRMEDLLQAKYEKQSCLVLFGGRVKVNFEPFLDEINQNFLGS</sequence>
<evidence type="ECO:0000256" key="1">
    <source>
        <dbReference type="SAM" id="Coils"/>
    </source>
</evidence>
<feature type="compositionally biased region" description="Polar residues" evidence="2">
    <location>
        <begin position="283"/>
        <end position="308"/>
    </location>
</feature>
<evidence type="ECO:0000259" key="4">
    <source>
        <dbReference type="PROSITE" id="PS50021"/>
    </source>
</evidence>
<dbReference type="PROSITE" id="PS50018">
    <property type="entry name" value="RAS_GTPASE_ACTIV_2"/>
    <property type="match status" value="1"/>
</dbReference>
<dbReference type="InterPro" id="IPR000048">
    <property type="entry name" value="IQ_motif_EF-hand-BS"/>
</dbReference>
<dbReference type="InterPro" id="IPR001715">
    <property type="entry name" value="CH_dom"/>
</dbReference>
<evidence type="ECO:0008006" key="7">
    <source>
        <dbReference type="Google" id="ProtNLM"/>
    </source>
</evidence>
<dbReference type="SUPFAM" id="SSF47576">
    <property type="entry name" value="Calponin-homology domain, CH-domain"/>
    <property type="match status" value="1"/>
</dbReference>
<dbReference type="InterPro" id="IPR001936">
    <property type="entry name" value="RasGAP_dom"/>
</dbReference>
<feature type="domain" description="Calponin-homology (CH)" evidence="4">
    <location>
        <begin position="471"/>
        <end position="579"/>
    </location>
</feature>
<organism evidence="5 6">
    <name type="scientific">Agaricus bisporus var. burnettii</name>
    <dbReference type="NCBI Taxonomy" id="192524"/>
    <lineage>
        <taxon>Eukaryota</taxon>
        <taxon>Fungi</taxon>
        <taxon>Dikarya</taxon>
        <taxon>Basidiomycota</taxon>
        <taxon>Agaricomycotina</taxon>
        <taxon>Agaricomycetes</taxon>
        <taxon>Agaricomycetidae</taxon>
        <taxon>Agaricales</taxon>
        <taxon>Agaricineae</taxon>
        <taxon>Agaricaceae</taxon>
        <taxon>Agaricus</taxon>
    </lineage>
</organism>
<feature type="region of interest" description="Disordered" evidence="2">
    <location>
        <begin position="392"/>
        <end position="423"/>
    </location>
</feature>
<dbReference type="GO" id="GO:0051015">
    <property type="term" value="F:actin filament binding"/>
    <property type="evidence" value="ECO:0007669"/>
    <property type="project" value="TreeGrafter"/>
</dbReference>
<feature type="compositionally biased region" description="Polar residues" evidence="2">
    <location>
        <begin position="260"/>
        <end position="275"/>
    </location>
</feature>
<dbReference type="InterPro" id="IPR036872">
    <property type="entry name" value="CH_dom_sf"/>
</dbReference>
<dbReference type="SMART" id="SM00033">
    <property type="entry name" value="CH"/>
    <property type="match status" value="1"/>
</dbReference>
<dbReference type="PROSITE" id="PS50021">
    <property type="entry name" value="CH"/>
    <property type="match status" value="1"/>
</dbReference>
<dbReference type="InterPro" id="IPR008936">
    <property type="entry name" value="Rho_GTPase_activation_prot"/>
</dbReference>
<feature type="compositionally biased region" description="Polar residues" evidence="2">
    <location>
        <begin position="235"/>
        <end position="252"/>
    </location>
</feature>
<feature type="region of interest" description="Disordered" evidence="2">
    <location>
        <begin position="1"/>
        <end position="337"/>
    </location>
</feature>
<dbReference type="PANTHER" id="PTHR14149">
    <property type="entry name" value="RAS GTPASE-ACTIVATING PROTEIN WITH IQ MOTIF"/>
    <property type="match status" value="1"/>
</dbReference>
<dbReference type="GO" id="GO:0110085">
    <property type="term" value="C:mitotic actomyosin contractile ring"/>
    <property type="evidence" value="ECO:0007669"/>
    <property type="project" value="TreeGrafter"/>
</dbReference>
<evidence type="ECO:0000256" key="2">
    <source>
        <dbReference type="SAM" id="MobiDB-lite"/>
    </source>
</evidence>
<keyword evidence="1" id="KW-0175">Coiled coil</keyword>
<feature type="compositionally biased region" description="Polar residues" evidence="2">
    <location>
        <begin position="1"/>
        <end position="15"/>
    </location>
</feature>
<feature type="compositionally biased region" description="Basic and acidic residues" evidence="2">
    <location>
        <begin position="392"/>
        <end position="401"/>
    </location>
</feature>
<dbReference type="Proteomes" id="UP000629468">
    <property type="component" value="Unassembled WGS sequence"/>
</dbReference>
<dbReference type="SMART" id="SM00015">
    <property type="entry name" value="IQ"/>
    <property type="match status" value="11"/>
</dbReference>
<evidence type="ECO:0000313" key="5">
    <source>
        <dbReference type="EMBL" id="KAF7776170.1"/>
    </source>
</evidence>
<dbReference type="Pfam" id="PF03836">
    <property type="entry name" value="RasGAP_C"/>
    <property type="match status" value="1"/>
</dbReference>
<dbReference type="PANTHER" id="PTHR14149:SF14">
    <property type="entry name" value="CALPONIN-HOMOLOGY (CH) DOMAIN-CONTAINING PROTEIN"/>
    <property type="match status" value="1"/>
</dbReference>
<dbReference type="InterPro" id="IPR000593">
    <property type="entry name" value="RasGAP_C"/>
</dbReference>